<evidence type="ECO:0000256" key="1">
    <source>
        <dbReference type="ARBA" id="ARBA00007592"/>
    </source>
</evidence>
<dbReference type="PRINTS" id="PR00146">
    <property type="entry name" value="DHPICSNTHASE"/>
</dbReference>
<evidence type="ECO:0000256" key="4">
    <source>
        <dbReference type="PIRSR" id="PIRSR001365-2"/>
    </source>
</evidence>
<dbReference type="Pfam" id="PF00701">
    <property type="entry name" value="DHDPS"/>
    <property type="match status" value="1"/>
</dbReference>
<evidence type="ECO:0000256" key="3">
    <source>
        <dbReference type="PIRNR" id="PIRNR001365"/>
    </source>
</evidence>
<keyword evidence="2 3" id="KW-0456">Lyase</keyword>
<proteinExistence type="inferred from homology"/>
<gene>
    <name evidence="5" type="ORF">HHL11_20655</name>
</gene>
<dbReference type="PANTHER" id="PTHR12128:SF66">
    <property type="entry name" value="4-HYDROXY-2-OXOGLUTARATE ALDOLASE, MITOCHONDRIAL"/>
    <property type="match status" value="1"/>
</dbReference>
<dbReference type="PANTHER" id="PTHR12128">
    <property type="entry name" value="DIHYDRODIPICOLINATE SYNTHASE"/>
    <property type="match status" value="1"/>
</dbReference>
<dbReference type="CDD" id="cd00408">
    <property type="entry name" value="DHDPS-like"/>
    <property type="match status" value="1"/>
</dbReference>
<dbReference type="RefSeq" id="WP_169420452.1">
    <property type="nucleotide sequence ID" value="NZ_JABBFX010000002.1"/>
</dbReference>
<dbReference type="Proteomes" id="UP000541185">
    <property type="component" value="Unassembled WGS sequence"/>
</dbReference>
<comment type="similarity">
    <text evidence="1 3">Belongs to the DapA family.</text>
</comment>
<keyword evidence="6" id="KW-1185">Reference proteome</keyword>
<dbReference type="SUPFAM" id="SSF51569">
    <property type="entry name" value="Aldolase"/>
    <property type="match status" value="1"/>
</dbReference>
<reference evidence="5 6" key="1">
    <citation type="submission" date="2020-04" db="EMBL/GenBank/DDBJ databases">
        <title>Ramlibacter sp. G-1-2-2 isolated from soil.</title>
        <authorList>
            <person name="Dahal R.H."/>
        </authorList>
    </citation>
    <scope>NUCLEOTIDE SEQUENCE [LARGE SCALE GENOMIC DNA]</scope>
    <source>
        <strain evidence="5 6">G-1-2-2</strain>
    </source>
</reference>
<feature type="binding site" evidence="4">
    <location>
        <position position="219"/>
    </location>
    <ligand>
        <name>pyruvate</name>
        <dbReference type="ChEBI" id="CHEBI:15361"/>
    </ligand>
</feature>
<dbReference type="PIRSF" id="PIRSF001365">
    <property type="entry name" value="DHDPS"/>
    <property type="match status" value="1"/>
</dbReference>
<sequence>MTSISSKSGYGALDALRGLCVVAQTPFDAEGAVDLKSVDTLAEFYFKHGAAALTVLGVAGEAPKLTQDESLAVAERYIRAAQGRPIIVGVSNAGVAQLAELTAQVMDRGAAGVMIAPPGGLKTEEELFSYFAAVFKRIGDVPVVLQDFPFSTGTWMSVASMLTLIERHPQIRVIKEEDLPSITKITRLRAGTGRRVGILTGNNAMFLPLEMGRGIDGPMAGFSHPEMLSGVYELYTAGRVQEAHELFDTYLPLLSYENQSQWGVAVRKEILRRRGAIKSAVMRSPGPVLTPTDHAEIDFLLSRLDRALAARR</sequence>
<evidence type="ECO:0000256" key="2">
    <source>
        <dbReference type="ARBA" id="ARBA00023239"/>
    </source>
</evidence>
<dbReference type="GO" id="GO:0005829">
    <property type="term" value="C:cytosol"/>
    <property type="evidence" value="ECO:0007669"/>
    <property type="project" value="TreeGrafter"/>
</dbReference>
<dbReference type="Gene3D" id="3.20.20.70">
    <property type="entry name" value="Aldolase class I"/>
    <property type="match status" value="1"/>
</dbReference>
<dbReference type="GO" id="GO:0008840">
    <property type="term" value="F:4-hydroxy-tetrahydrodipicolinate synthase activity"/>
    <property type="evidence" value="ECO:0007669"/>
    <property type="project" value="TreeGrafter"/>
</dbReference>
<name>A0A848H9P4_9BURK</name>
<comment type="caution">
    <text evidence="5">The sequence shown here is derived from an EMBL/GenBank/DDBJ whole genome shotgun (WGS) entry which is preliminary data.</text>
</comment>
<accession>A0A848H9P4</accession>
<dbReference type="AlphaFoldDB" id="A0A848H9P4"/>
<dbReference type="InterPro" id="IPR013785">
    <property type="entry name" value="Aldolase_TIM"/>
</dbReference>
<dbReference type="InterPro" id="IPR002220">
    <property type="entry name" value="DapA-like"/>
</dbReference>
<organism evidence="5 6">
    <name type="scientific">Ramlibacter agri</name>
    <dbReference type="NCBI Taxonomy" id="2728837"/>
    <lineage>
        <taxon>Bacteria</taxon>
        <taxon>Pseudomonadati</taxon>
        <taxon>Pseudomonadota</taxon>
        <taxon>Betaproteobacteria</taxon>
        <taxon>Burkholderiales</taxon>
        <taxon>Comamonadaceae</taxon>
        <taxon>Ramlibacter</taxon>
    </lineage>
</organism>
<dbReference type="EMBL" id="JABBFX010000002">
    <property type="protein sequence ID" value="NML46171.1"/>
    <property type="molecule type" value="Genomic_DNA"/>
</dbReference>
<evidence type="ECO:0000313" key="5">
    <source>
        <dbReference type="EMBL" id="NML46171.1"/>
    </source>
</evidence>
<dbReference type="SMART" id="SM01130">
    <property type="entry name" value="DHDPS"/>
    <property type="match status" value="1"/>
</dbReference>
<evidence type="ECO:0000313" key="6">
    <source>
        <dbReference type="Proteomes" id="UP000541185"/>
    </source>
</evidence>
<protein>
    <submittedName>
        <fullName evidence="5">Dihydrodipicolinate synthase family protein</fullName>
    </submittedName>
</protein>